<gene>
    <name evidence="3" type="ORF">DFH07DRAFT_219607</name>
</gene>
<keyword evidence="4" id="KW-1185">Reference proteome</keyword>
<evidence type="ECO:0000313" key="4">
    <source>
        <dbReference type="Proteomes" id="UP001215280"/>
    </source>
</evidence>
<evidence type="ECO:0000259" key="2">
    <source>
        <dbReference type="Pfam" id="PF20151"/>
    </source>
</evidence>
<reference evidence="3" key="1">
    <citation type="submission" date="2023-03" db="EMBL/GenBank/DDBJ databases">
        <title>Massive genome expansion in bonnet fungi (Mycena s.s.) driven by repeated elements and novel gene families across ecological guilds.</title>
        <authorList>
            <consortium name="Lawrence Berkeley National Laboratory"/>
            <person name="Harder C.B."/>
            <person name="Miyauchi S."/>
            <person name="Viragh M."/>
            <person name="Kuo A."/>
            <person name="Thoen E."/>
            <person name="Andreopoulos B."/>
            <person name="Lu D."/>
            <person name="Skrede I."/>
            <person name="Drula E."/>
            <person name="Henrissat B."/>
            <person name="Morin E."/>
            <person name="Kohler A."/>
            <person name="Barry K."/>
            <person name="LaButti K."/>
            <person name="Morin E."/>
            <person name="Salamov A."/>
            <person name="Lipzen A."/>
            <person name="Mereny Z."/>
            <person name="Hegedus B."/>
            <person name="Baldrian P."/>
            <person name="Stursova M."/>
            <person name="Weitz H."/>
            <person name="Taylor A."/>
            <person name="Grigoriev I.V."/>
            <person name="Nagy L.G."/>
            <person name="Martin F."/>
            <person name="Kauserud H."/>
        </authorList>
    </citation>
    <scope>NUCLEOTIDE SEQUENCE</scope>
    <source>
        <strain evidence="3">CBHHK188m</strain>
    </source>
</reference>
<evidence type="ECO:0000313" key="3">
    <source>
        <dbReference type="EMBL" id="KAJ7728953.1"/>
    </source>
</evidence>
<keyword evidence="1" id="KW-0472">Membrane</keyword>
<proteinExistence type="predicted"/>
<feature type="transmembrane region" description="Helical" evidence="1">
    <location>
        <begin position="21"/>
        <end position="38"/>
    </location>
</feature>
<comment type="caution">
    <text evidence="3">The sequence shown here is derived from an EMBL/GenBank/DDBJ whole genome shotgun (WGS) entry which is preliminary data.</text>
</comment>
<dbReference type="Proteomes" id="UP001215280">
    <property type="component" value="Unassembled WGS sequence"/>
</dbReference>
<sequence>MNSMAMDSVNTMRWENRMDRCANVSALCLFAWDYILTFPQEVQYFWGSRWSLVKLLFFANRYFTFVLVVFSVFFDLYPTPDTDTYV</sequence>
<name>A0AAD7HV05_9AGAR</name>
<feature type="transmembrane region" description="Helical" evidence="1">
    <location>
        <begin position="58"/>
        <end position="77"/>
    </location>
</feature>
<feature type="domain" description="DUF6533" evidence="2">
    <location>
        <begin position="21"/>
        <end position="66"/>
    </location>
</feature>
<dbReference type="InterPro" id="IPR045340">
    <property type="entry name" value="DUF6533"/>
</dbReference>
<dbReference type="Pfam" id="PF20151">
    <property type="entry name" value="DUF6533"/>
    <property type="match status" value="1"/>
</dbReference>
<keyword evidence="1" id="KW-0812">Transmembrane</keyword>
<dbReference type="AlphaFoldDB" id="A0AAD7HV05"/>
<dbReference type="EMBL" id="JARJLG010000201">
    <property type="protein sequence ID" value="KAJ7728953.1"/>
    <property type="molecule type" value="Genomic_DNA"/>
</dbReference>
<evidence type="ECO:0000256" key="1">
    <source>
        <dbReference type="SAM" id="Phobius"/>
    </source>
</evidence>
<protein>
    <recommendedName>
        <fullName evidence="2">DUF6533 domain-containing protein</fullName>
    </recommendedName>
</protein>
<keyword evidence="1" id="KW-1133">Transmembrane helix</keyword>
<organism evidence="3 4">
    <name type="scientific">Mycena maculata</name>
    <dbReference type="NCBI Taxonomy" id="230809"/>
    <lineage>
        <taxon>Eukaryota</taxon>
        <taxon>Fungi</taxon>
        <taxon>Dikarya</taxon>
        <taxon>Basidiomycota</taxon>
        <taxon>Agaricomycotina</taxon>
        <taxon>Agaricomycetes</taxon>
        <taxon>Agaricomycetidae</taxon>
        <taxon>Agaricales</taxon>
        <taxon>Marasmiineae</taxon>
        <taxon>Mycenaceae</taxon>
        <taxon>Mycena</taxon>
    </lineage>
</organism>
<accession>A0AAD7HV05</accession>